<name>A0A9W9S0Y2_9EURO</name>
<evidence type="ECO:0000256" key="3">
    <source>
        <dbReference type="ARBA" id="ARBA00023125"/>
    </source>
</evidence>
<evidence type="ECO:0000256" key="6">
    <source>
        <dbReference type="SAM" id="MobiDB-lite"/>
    </source>
</evidence>
<reference evidence="8" key="1">
    <citation type="submission" date="2022-11" db="EMBL/GenBank/DDBJ databases">
        <authorList>
            <person name="Petersen C."/>
        </authorList>
    </citation>
    <scope>NUCLEOTIDE SEQUENCE</scope>
    <source>
        <strain evidence="8">IBT 29864</strain>
    </source>
</reference>
<dbReference type="GO" id="GO:0003677">
    <property type="term" value="F:DNA binding"/>
    <property type="evidence" value="ECO:0007669"/>
    <property type="project" value="UniProtKB-KW"/>
</dbReference>
<dbReference type="Pfam" id="PF00172">
    <property type="entry name" value="Zn_clus"/>
    <property type="match status" value="1"/>
</dbReference>
<dbReference type="PROSITE" id="PS50048">
    <property type="entry name" value="ZN2_CY6_FUNGAL_2"/>
    <property type="match status" value="1"/>
</dbReference>
<dbReference type="GO" id="GO:0000981">
    <property type="term" value="F:DNA-binding transcription factor activity, RNA polymerase II-specific"/>
    <property type="evidence" value="ECO:0007669"/>
    <property type="project" value="InterPro"/>
</dbReference>
<feature type="region of interest" description="Disordered" evidence="6">
    <location>
        <begin position="71"/>
        <end position="116"/>
    </location>
</feature>
<dbReference type="InterPro" id="IPR036864">
    <property type="entry name" value="Zn2-C6_fun-type_DNA-bd_sf"/>
</dbReference>
<gene>
    <name evidence="8" type="ORF">N7496_005997</name>
</gene>
<dbReference type="GO" id="GO:0016831">
    <property type="term" value="F:carboxy-lyase activity"/>
    <property type="evidence" value="ECO:0007669"/>
    <property type="project" value="TreeGrafter"/>
</dbReference>
<dbReference type="PANTHER" id="PTHR43374:SF5">
    <property type="entry name" value="ZN(II)2CYS6 TRANSCRIPTION FACTOR (EUROFUNG)"/>
    <property type="match status" value="1"/>
</dbReference>
<keyword evidence="3" id="KW-0238">DNA-binding</keyword>
<dbReference type="PROSITE" id="PS00463">
    <property type="entry name" value="ZN2_CY6_FUNGAL_1"/>
    <property type="match status" value="1"/>
</dbReference>
<keyword evidence="5" id="KW-0539">Nucleus</keyword>
<evidence type="ECO:0000313" key="9">
    <source>
        <dbReference type="Proteomes" id="UP001147782"/>
    </source>
</evidence>
<feature type="region of interest" description="Disordered" evidence="6">
    <location>
        <begin position="147"/>
        <end position="183"/>
    </location>
</feature>
<evidence type="ECO:0000259" key="7">
    <source>
        <dbReference type="PROSITE" id="PS50048"/>
    </source>
</evidence>
<dbReference type="CDD" id="cd12148">
    <property type="entry name" value="fungal_TF_MHR"/>
    <property type="match status" value="1"/>
</dbReference>
<dbReference type="GeneID" id="81438105"/>
<dbReference type="AlphaFoldDB" id="A0A9W9S0Y2"/>
<reference evidence="8" key="2">
    <citation type="journal article" date="2023" name="IMA Fungus">
        <title>Comparative genomic study of the Penicillium genus elucidates a diverse pangenome and 15 lateral gene transfer events.</title>
        <authorList>
            <person name="Petersen C."/>
            <person name="Sorensen T."/>
            <person name="Nielsen M.R."/>
            <person name="Sondergaard T.E."/>
            <person name="Sorensen J.L."/>
            <person name="Fitzpatrick D.A."/>
            <person name="Frisvad J.C."/>
            <person name="Nielsen K.L."/>
        </authorList>
    </citation>
    <scope>NUCLEOTIDE SEQUENCE</scope>
    <source>
        <strain evidence="8">IBT 29864</strain>
    </source>
</reference>
<keyword evidence="2" id="KW-0805">Transcription regulation</keyword>
<dbReference type="Proteomes" id="UP001147782">
    <property type="component" value="Unassembled WGS sequence"/>
</dbReference>
<dbReference type="InterPro" id="IPR007219">
    <property type="entry name" value="XnlR_reg_dom"/>
</dbReference>
<dbReference type="EMBL" id="JAPZBS010000005">
    <property type="protein sequence ID" value="KAJ5369905.1"/>
    <property type="molecule type" value="Genomic_DNA"/>
</dbReference>
<feature type="compositionally biased region" description="Polar residues" evidence="6">
    <location>
        <begin position="147"/>
        <end position="160"/>
    </location>
</feature>
<proteinExistence type="predicted"/>
<dbReference type="Pfam" id="PF04082">
    <property type="entry name" value="Fungal_trans"/>
    <property type="match status" value="1"/>
</dbReference>
<comment type="caution">
    <text evidence="8">The sequence shown here is derived from an EMBL/GenBank/DDBJ whole genome shotgun (WGS) entry which is preliminary data.</text>
</comment>
<keyword evidence="1" id="KW-0479">Metal-binding</keyword>
<feature type="compositionally biased region" description="Low complexity" evidence="6">
    <location>
        <begin position="161"/>
        <end position="179"/>
    </location>
</feature>
<organism evidence="8 9">
    <name type="scientific">Penicillium cataractarum</name>
    <dbReference type="NCBI Taxonomy" id="2100454"/>
    <lineage>
        <taxon>Eukaryota</taxon>
        <taxon>Fungi</taxon>
        <taxon>Dikarya</taxon>
        <taxon>Ascomycota</taxon>
        <taxon>Pezizomycotina</taxon>
        <taxon>Eurotiomycetes</taxon>
        <taxon>Eurotiomycetidae</taxon>
        <taxon>Eurotiales</taxon>
        <taxon>Aspergillaceae</taxon>
        <taxon>Penicillium</taxon>
    </lineage>
</organism>
<feature type="compositionally biased region" description="Polar residues" evidence="6">
    <location>
        <begin position="87"/>
        <end position="101"/>
    </location>
</feature>
<keyword evidence="4" id="KW-0804">Transcription</keyword>
<feature type="compositionally biased region" description="Low complexity" evidence="6">
    <location>
        <begin position="102"/>
        <end position="116"/>
    </location>
</feature>
<dbReference type="SMART" id="SM00066">
    <property type="entry name" value="GAL4"/>
    <property type="match status" value="1"/>
</dbReference>
<feature type="domain" description="Zn(2)-C6 fungal-type" evidence="7">
    <location>
        <begin position="40"/>
        <end position="71"/>
    </location>
</feature>
<protein>
    <recommendedName>
        <fullName evidence="7">Zn(2)-C6 fungal-type domain-containing protein</fullName>
    </recommendedName>
</protein>
<evidence type="ECO:0000256" key="5">
    <source>
        <dbReference type="ARBA" id="ARBA00023242"/>
    </source>
</evidence>
<dbReference type="CDD" id="cd00067">
    <property type="entry name" value="GAL4"/>
    <property type="match status" value="1"/>
</dbReference>
<evidence type="ECO:0000256" key="4">
    <source>
        <dbReference type="ARBA" id="ARBA00023163"/>
    </source>
</evidence>
<dbReference type="InterPro" id="IPR001138">
    <property type="entry name" value="Zn2Cys6_DnaBD"/>
</dbReference>
<evidence type="ECO:0000256" key="1">
    <source>
        <dbReference type="ARBA" id="ARBA00022723"/>
    </source>
</evidence>
<dbReference type="Gene3D" id="4.10.240.10">
    <property type="entry name" value="Zn(2)-C6 fungal-type DNA-binding domain"/>
    <property type="match status" value="1"/>
</dbReference>
<evidence type="ECO:0000313" key="8">
    <source>
        <dbReference type="EMBL" id="KAJ5369905.1"/>
    </source>
</evidence>
<dbReference type="GO" id="GO:0008270">
    <property type="term" value="F:zinc ion binding"/>
    <property type="evidence" value="ECO:0007669"/>
    <property type="project" value="InterPro"/>
</dbReference>
<accession>A0A9W9S0Y2</accession>
<dbReference type="SMART" id="SM00906">
    <property type="entry name" value="Fungal_trans"/>
    <property type="match status" value="1"/>
</dbReference>
<dbReference type="SUPFAM" id="SSF57701">
    <property type="entry name" value="Zn2/Cys6 DNA-binding domain"/>
    <property type="match status" value="1"/>
</dbReference>
<dbReference type="InterPro" id="IPR004507">
    <property type="entry name" value="UbiX-like"/>
</dbReference>
<keyword evidence="9" id="KW-1185">Reference proteome</keyword>
<evidence type="ECO:0000256" key="2">
    <source>
        <dbReference type="ARBA" id="ARBA00023015"/>
    </source>
</evidence>
<dbReference type="OrthoDB" id="1747771at2759"/>
<dbReference type="GO" id="GO:0006351">
    <property type="term" value="P:DNA-templated transcription"/>
    <property type="evidence" value="ECO:0007669"/>
    <property type="project" value="InterPro"/>
</dbReference>
<dbReference type="RefSeq" id="XP_056554339.1">
    <property type="nucleotide sequence ID" value="XM_056698926.1"/>
</dbReference>
<sequence length="652" mass="72777">MENHNSTLTNAKHPANPYPYDTAYVSELLKRKRRMRGIKSCFPCRHRKVRCDGSLPCVSCVKRGHPELCQLPGRGNDVGGEIVSPREGTSQDNESGYSPQHQQGNTTSQSNSSTTQSIDLMIDRLTKIEDQISSLKADLLQTRTASTTPGTLDISSSTNANRNSNLVSSSRRSSAPSKSSGKHFVEDATGATIFLGSHSDIPAALGCRQPSRDMTITDALVLDQLVPRTYPFTSLWGPEAGTGEICVTLPDDSDIIRYWQVYQTGAYPFYPGLVTISQFETSLFAFLDQRASASHSNEPSALDDVDPSWLALLFAVLAGGVQFSDDPIKERDLRSKVFICSSFQCLRISNFFNNTNMNQIQAMALIGHCLRNNLDTNSAWILMGKSFFARATMRLAQSIGLHEENTSESPDSSLDHYYRRRLWWILLWQDTFLSFTYDRPPSTINHSSSIPHNPESTSAYSFAECIFSLCQILLDRARHHPTDTPTTISTLTYKSRIKNIWNDAAPFLVDKSACRTLQDHLERLALRIHVNYGICRLSRLILESASDNAAIDIPTLETETITHAAEAVESFLDMHRLSSNVCRSWAFVHNAVSCAFTLRSFGTTRVGGEYSGLMGRLISVLEREERMSSWEDADTNVRCFGPYSRALRALRE</sequence>
<dbReference type="PANTHER" id="PTHR43374">
    <property type="entry name" value="FLAVIN PRENYLTRANSFERASE"/>
    <property type="match status" value="1"/>
</dbReference>